<dbReference type="HAMAP" id="MF_00052_B">
    <property type="entry name" value="RNase_HII_B"/>
    <property type="match status" value="1"/>
</dbReference>
<dbReference type="InterPro" id="IPR012337">
    <property type="entry name" value="RNaseH-like_sf"/>
</dbReference>
<dbReference type="PANTHER" id="PTHR10954:SF18">
    <property type="entry name" value="RIBONUCLEASE HII"/>
    <property type="match status" value="1"/>
</dbReference>
<evidence type="ECO:0000256" key="4">
    <source>
        <dbReference type="ARBA" id="ARBA00004496"/>
    </source>
</evidence>
<dbReference type="GO" id="GO:0003723">
    <property type="term" value="F:RNA binding"/>
    <property type="evidence" value="ECO:0007669"/>
    <property type="project" value="UniProtKB-UniRule"/>
</dbReference>
<dbReference type="GO" id="GO:0004523">
    <property type="term" value="F:RNA-DNA hybrid ribonuclease activity"/>
    <property type="evidence" value="ECO:0007669"/>
    <property type="project" value="UniProtKB-UniRule"/>
</dbReference>
<keyword evidence="8 14" id="KW-0963">Cytoplasm</keyword>
<evidence type="ECO:0000313" key="20">
    <source>
        <dbReference type="Proteomes" id="UP000215059"/>
    </source>
</evidence>
<feature type="binding site" evidence="14 15">
    <location>
        <position position="79"/>
    </location>
    <ligand>
        <name>a divalent metal cation</name>
        <dbReference type="ChEBI" id="CHEBI:60240"/>
    </ligand>
</feature>
<dbReference type="Pfam" id="PF01351">
    <property type="entry name" value="RNase_HII"/>
    <property type="match status" value="1"/>
</dbReference>
<evidence type="ECO:0000256" key="8">
    <source>
        <dbReference type="ARBA" id="ARBA00022490"/>
    </source>
</evidence>
<evidence type="ECO:0000256" key="1">
    <source>
        <dbReference type="ARBA" id="ARBA00000077"/>
    </source>
</evidence>
<comment type="cofactor">
    <cofactor evidence="2">
        <name>Mg(2+)</name>
        <dbReference type="ChEBI" id="CHEBI:18420"/>
    </cofactor>
</comment>
<feature type="binding site" evidence="14 15">
    <location>
        <position position="171"/>
    </location>
    <ligand>
        <name>a divalent metal cation</name>
        <dbReference type="ChEBI" id="CHEBI:60240"/>
    </ligand>
</feature>
<name>A0A235FCC2_9BACL</name>
<proteinExistence type="inferred from homology"/>
<comment type="function">
    <text evidence="3 14 16">Endonuclease that specifically degrades the RNA of RNA-DNA hybrids.</text>
</comment>
<keyword evidence="17" id="KW-0175">Coiled coil</keyword>
<protein>
    <recommendedName>
        <fullName evidence="7 14">Ribonuclease HII</fullName>
        <shortName evidence="14">RNase HII</shortName>
        <ecNumber evidence="6 14">3.1.26.4</ecNumber>
    </recommendedName>
</protein>
<dbReference type="NCBIfam" id="NF000595">
    <property type="entry name" value="PRK00015.1-3"/>
    <property type="match status" value="1"/>
</dbReference>
<keyword evidence="12 14" id="KW-0378">Hydrolase</keyword>
<dbReference type="InterPro" id="IPR022898">
    <property type="entry name" value="RNase_HII"/>
</dbReference>
<evidence type="ECO:0000313" key="19">
    <source>
        <dbReference type="EMBL" id="OYD58872.1"/>
    </source>
</evidence>
<evidence type="ECO:0000256" key="11">
    <source>
        <dbReference type="ARBA" id="ARBA00022759"/>
    </source>
</evidence>
<evidence type="ECO:0000256" key="12">
    <source>
        <dbReference type="ARBA" id="ARBA00022801"/>
    </source>
</evidence>
<reference evidence="19 20" key="1">
    <citation type="submission" date="2017-07" db="EMBL/GenBank/DDBJ databases">
        <title>Fictibacillus sp. nov. GDSW-R2A3 Genome sequencing and assembly.</title>
        <authorList>
            <person name="Mayilraj S."/>
        </authorList>
    </citation>
    <scope>NUCLEOTIDE SEQUENCE [LARGE SCALE GENOMIC DNA]</scope>
    <source>
        <strain evidence="19 20">GDSW-R2A3</strain>
    </source>
</reference>
<keyword evidence="13 14" id="KW-0464">Manganese</keyword>
<sequence>MKTESVKSIEVILKTAGIDETKLLIQQYESDERAGVQSLLDRFKRRIKKEEAELRRLDEMSLFEKGCLSRGEELIAGVDEVGRGPLAGPVVAAAVILPAGWAPRGINDSKKVSEKMRDKLYSQIMDNAISVSVSMISPPEIDRINIYQASKAAMVEAVEGLSVTPHHVLIDAMTIDINIAQTKIIKGDEKSISIAAASIVAKVTRDQYMKKLHEDYPQYGFAKNMGYGTAEHLQGLKEYGPTEEHRKSFAPVQAYSS</sequence>
<dbReference type="PROSITE" id="PS51975">
    <property type="entry name" value="RNASE_H_2"/>
    <property type="match status" value="1"/>
</dbReference>
<evidence type="ECO:0000256" key="2">
    <source>
        <dbReference type="ARBA" id="ARBA00001946"/>
    </source>
</evidence>
<dbReference type="GO" id="GO:0005737">
    <property type="term" value="C:cytoplasm"/>
    <property type="evidence" value="ECO:0007669"/>
    <property type="project" value="UniProtKB-SubCell"/>
</dbReference>
<comment type="cofactor">
    <cofactor evidence="14 15">
        <name>Mn(2+)</name>
        <dbReference type="ChEBI" id="CHEBI:29035"/>
    </cofactor>
    <cofactor evidence="14 15">
        <name>Mg(2+)</name>
        <dbReference type="ChEBI" id="CHEBI:18420"/>
    </cofactor>
    <text evidence="14 15">Manganese or magnesium. Binds 1 divalent metal ion per monomer in the absence of substrate. May bind a second metal ion after substrate binding.</text>
</comment>
<feature type="binding site" evidence="14 15">
    <location>
        <position position="80"/>
    </location>
    <ligand>
        <name>a divalent metal cation</name>
        <dbReference type="ChEBI" id="CHEBI:60240"/>
    </ligand>
</feature>
<dbReference type="Proteomes" id="UP000215059">
    <property type="component" value="Unassembled WGS sequence"/>
</dbReference>
<dbReference type="CDD" id="cd07182">
    <property type="entry name" value="RNase_HII_bacteria_HII_like"/>
    <property type="match status" value="1"/>
</dbReference>
<comment type="subcellular location">
    <subcellularLocation>
        <location evidence="4 14">Cytoplasm</location>
    </subcellularLocation>
</comment>
<evidence type="ECO:0000256" key="6">
    <source>
        <dbReference type="ARBA" id="ARBA00012180"/>
    </source>
</evidence>
<dbReference type="InterPro" id="IPR024567">
    <property type="entry name" value="RNase_HII/HIII_dom"/>
</dbReference>
<accession>A0A235FCC2</accession>
<dbReference type="GO" id="GO:0032299">
    <property type="term" value="C:ribonuclease H2 complex"/>
    <property type="evidence" value="ECO:0007669"/>
    <property type="project" value="TreeGrafter"/>
</dbReference>
<evidence type="ECO:0000256" key="5">
    <source>
        <dbReference type="ARBA" id="ARBA00007383"/>
    </source>
</evidence>
<evidence type="ECO:0000256" key="7">
    <source>
        <dbReference type="ARBA" id="ARBA00019179"/>
    </source>
</evidence>
<organism evidence="19 20">
    <name type="scientific">Fictibacillus aquaticus</name>
    <dbReference type="NCBI Taxonomy" id="2021314"/>
    <lineage>
        <taxon>Bacteria</taxon>
        <taxon>Bacillati</taxon>
        <taxon>Bacillota</taxon>
        <taxon>Bacilli</taxon>
        <taxon>Bacillales</taxon>
        <taxon>Fictibacillaceae</taxon>
        <taxon>Fictibacillus</taxon>
    </lineage>
</organism>
<evidence type="ECO:0000256" key="16">
    <source>
        <dbReference type="RuleBase" id="RU003515"/>
    </source>
</evidence>
<dbReference type="PANTHER" id="PTHR10954">
    <property type="entry name" value="RIBONUCLEASE H2 SUBUNIT A"/>
    <property type="match status" value="1"/>
</dbReference>
<dbReference type="SUPFAM" id="SSF53098">
    <property type="entry name" value="Ribonuclease H-like"/>
    <property type="match status" value="1"/>
</dbReference>
<dbReference type="OrthoDB" id="9803420at2"/>
<dbReference type="AlphaFoldDB" id="A0A235FCC2"/>
<comment type="caution">
    <text evidence="19">The sequence shown here is derived from an EMBL/GenBank/DDBJ whole genome shotgun (WGS) entry which is preliminary data.</text>
</comment>
<evidence type="ECO:0000256" key="15">
    <source>
        <dbReference type="PROSITE-ProRule" id="PRU01319"/>
    </source>
</evidence>
<dbReference type="NCBIfam" id="NF000594">
    <property type="entry name" value="PRK00015.1-1"/>
    <property type="match status" value="1"/>
</dbReference>
<feature type="domain" description="RNase H type-2" evidence="18">
    <location>
        <begin position="73"/>
        <end position="257"/>
    </location>
</feature>
<keyword evidence="9 14" id="KW-0540">Nuclease</keyword>
<comment type="catalytic activity">
    <reaction evidence="1 14 15 16">
        <text>Endonucleolytic cleavage to 5'-phosphomonoester.</text>
        <dbReference type="EC" id="3.1.26.4"/>
    </reaction>
</comment>
<dbReference type="GO" id="GO:0043137">
    <property type="term" value="P:DNA replication, removal of RNA primer"/>
    <property type="evidence" value="ECO:0007669"/>
    <property type="project" value="TreeGrafter"/>
</dbReference>
<evidence type="ECO:0000256" key="13">
    <source>
        <dbReference type="ARBA" id="ARBA00023211"/>
    </source>
</evidence>
<keyword evidence="11 14" id="KW-0255">Endonuclease</keyword>
<dbReference type="GO" id="GO:0006298">
    <property type="term" value="P:mismatch repair"/>
    <property type="evidence" value="ECO:0007669"/>
    <property type="project" value="TreeGrafter"/>
</dbReference>
<evidence type="ECO:0000256" key="9">
    <source>
        <dbReference type="ARBA" id="ARBA00022722"/>
    </source>
</evidence>
<evidence type="ECO:0000256" key="17">
    <source>
        <dbReference type="SAM" id="Coils"/>
    </source>
</evidence>
<dbReference type="RefSeq" id="WP_094250832.1">
    <property type="nucleotide sequence ID" value="NZ_JBHLXL010000001.1"/>
</dbReference>
<dbReference type="InterPro" id="IPR001352">
    <property type="entry name" value="RNase_HII/HIII"/>
</dbReference>
<dbReference type="Gene3D" id="3.30.420.10">
    <property type="entry name" value="Ribonuclease H-like superfamily/Ribonuclease H"/>
    <property type="match status" value="1"/>
</dbReference>
<dbReference type="InterPro" id="IPR036397">
    <property type="entry name" value="RNaseH_sf"/>
</dbReference>
<evidence type="ECO:0000256" key="14">
    <source>
        <dbReference type="HAMAP-Rule" id="MF_00052"/>
    </source>
</evidence>
<keyword evidence="10 14" id="KW-0479">Metal-binding</keyword>
<dbReference type="FunFam" id="3.30.420.10:FF:000006">
    <property type="entry name" value="Ribonuclease HII"/>
    <property type="match status" value="1"/>
</dbReference>
<dbReference type="EC" id="3.1.26.4" evidence="6 14"/>
<evidence type="ECO:0000256" key="3">
    <source>
        <dbReference type="ARBA" id="ARBA00004065"/>
    </source>
</evidence>
<dbReference type="EMBL" id="NOII01000001">
    <property type="protein sequence ID" value="OYD58872.1"/>
    <property type="molecule type" value="Genomic_DNA"/>
</dbReference>
<gene>
    <name evidence="14" type="primary">rnhB</name>
    <name evidence="19" type="ORF">CGZ90_02935</name>
</gene>
<keyword evidence="20" id="KW-1185">Reference proteome</keyword>
<feature type="coiled-coil region" evidence="17">
    <location>
        <begin position="33"/>
        <end position="60"/>
    </location>
</feature>
<dbReference type="GO" id="GO:0030145">
    <property type="term" value="F:manganese ion binding"/>
    <property type="evidence" value="ECO:0007669"/>
    <property type="project" value="UniProtKB-UniRule"/>
</dbReference>
<comment type="similarity">
    <text evidence="5 14 16">Belongs to the RNase HII family.</text>
</comment>
<evidence type="ECO:0000259" key="18">
    <source>
        <dbReference type="PROSITE" id="PS51975"/>
    </source>
</evidence>
<evidence type="ECO:0000256" key="10">
    <source>
        <dbReference type="ARBA" id="ARBA00022723"/>
    </source>
</evidence>